<evidence type="ECO:0000256" key="3">
    <source>
        <dbReference type="SAM" id="MobiDB-lite"/>
    </source>
</evidence>
<evidence type="ECO:0000313" key="4">
    <source>
        <dbReference type="EMBL" id="KAK4005252.1"/>
    </source>
</evidence>
<dbReference type="Proteomes" id="UP001234178">
    <property type="component" value="Unassembled WGS sequence"/>
</dbReference>
<evidence type="ECO:0000313" key="5">
    <source>
        <dbReference type="Proteomes" id="UP001234178"/>
    </source>
</evidence>
<keyword evidence="2" id="KW-0564">Palmitate</keyword>
<dbReference type="InterPro" id="IPR025659">
    <property type="entry name" value="Tubby-like_C"/>
</dbReference>
<dbReference type="PANTHER" id="PTHR23248">
    <property type="entry name" value="PHOSPHOLIPID SCRAMBLASE-RELATED"/>
    <property type="match status" value="1"/>
</dbReference>
<keyword evidence="2" id="KW-0106">Calcium</keyword>
<dbReference type="PANTHER" id="PTHR23248:SF9">
    <property type="entry name" value="PHOSPHOLIPID SCRAMBLASE"/>
    <property type="match status" value="1"/>
</dbReference>
<evidence type="ECO:0000256" key="1">
    <source>
        <dbReference type="ARBA" id="ARBA00005350"/>
    </source>
</evidence>
<reference evidence="4 5" key="1">
    <citation type="journal article" date="2023" name="Nucleic Acids Res.">
        <title>The hologenome of Daphnia magna reveals possible DNA methylation and microbiome-mediated evolution of the host genome.</title>
        <authorList>
            <person name="Chaturvedi A."/>
            <person name="Li X."/>
            <person name="Dhandapani V."/>
            <person name="Marshall H."/>
            <person name="Kissane S."/>
            <person name="Cuenca-Cambronero M."/>
            <person name="Asole G."/>
            <person name="Calvet F."/>
            <person name="Ruiz-Romero M."/>
            <person name="Marangio P."/>
            <person name="Guigo R."/>
            <person name="Rago D."/>
            <person name="Mirbahai L."/>
            <person name="Eastwood N."/>
            <person name="Colbourne J.K."/>
            <person name="Zhou J."/>
            <person name="Mallon E."/>
            <person name="Orsini L."/>
        </authorList>
    </citation>
    <scope>NUCLEOTIDE SEQUENCE [LARGE SCALE GENOMIC DNA]</scope>
    <source>
        <strain evidence="4">LRV0_1</strain>
    </source>
</reference>
<keyword evidence="5" id="KW-1185">Reference proteome</keyword>
<gene>
    <name evidence="4" type="ORF">OUZ56_006966</name>
</gene>
<keyword evidence="2" id="KW-0449">Lipoprotein</keyword>
<comment type="similarity">
    <text evidence="1 2">Belongs to the phospholipid scramblase family.</text>
</comment>
<proteinExistence type="inferred from homology"/>
<organism evidence="4 5">
    <name type="scientific">Daphnia magna</name>
    <dbReference type="NCBI Taxonomy" id="35525"/>
    <lineage>
        <taxon>Eukaryota</taxon>
        <taxon>Metazoa</taxon>
        <taxon>Ecdysozoa</taxon>
        <taxon>Arthropoda</taxon>
        <taxon>Crustacea</taxon>
        <taxon>Branchiopoda</taxon>
        <taxon>Diplostraca</taxon>
        <taxon>Cladocera</taxon>
        <taxon>Anomopoda</taxon>
        <taxon>Daphniidae</taxon>
        <taxon>Daphnia</taxon>
    </lineage>
</organism>
<protein>
    <recommendedName>
        <fullName evidence="2">Phospholipid scramblase</fullName>
    </recommendedName>
</protein>
<dbReference type="Pfam" id="PF03803">
    <property type="entry name" value="Scramblase"/>
    <property type="match status" value="1"/>
</dbReference>
<dbReference type="SUPFAM" id="SSF54518">
    <property type="entry name" value="Tubby C-terminal domain-like"/>
    <property type="match status" value="1"/>
</dbReference>
<name>A0ABQ9YX79_9CRUS</name>
<sequence>MSGISIIICNSLSGHSVFLSGHLLKRLESNSDEEDAVLHGITHQTSPFPTSKCVPRHKIDNTYSSDANNLNKTVNIAYEKGKCSELPDFIKAATNQTFISERYFHHHYLLLSELATCPLSTSAHDMRHTLDWNLKRFFQHKMSYDQQGQPQHVIINQPQYHGAPPPQQHAMHQMGPPGSQPSADQWMPKPSGINCPPGLEYLTQIDQILVHQQVEILEMFTGFETNNKYVVKNSVGQKIFFAAENSGCCERYWCNNLRSFEMNILDNFGNEVIHIHRPLACQSCLYPCCLQKMEVSAPPGNVIGTIEQEWSILPKFKVKDISGDVILRIEGPLFPCSCCGTDVNFEIFSRDGSQKVGKISKQWTGLLREMVTDADVFGINFPMDLDVKMKAVLLSACFLIDFMYFEDKQNSRND</sequence>
<dbReference type="EMBL" id="JAOYFB010000001">
    <property type="protein sequence ID" value="KAK4005252.1"/>
    <property type="molecule type" value="Genomic_DNA"/>
</dbReference>
<accession>A0ABQ9YX79</accession>
<evidence type="ECO:0000256" key="2">
    <source>
        <dbReference type="RuleBase" id="RU363116"/>
    </source>
</evidence>
<feature type="region of interest" description="Disordered" evidence="3">
    <location>
        <begin position="162"/>
        <end position="184"/>
    </location>
</feature>
<dbReference type="InterPro" id="IPR005552">
    <property type="entry name" value="Scramblase"/>
</dbReference>
<comment type="caution">
    <text evidence="4">The sequence shown here is derived from an EMBL/GenBank/DDBJ whole genome shotgun (WGS) entry which is preliminary data.</text>
</comment>
<comment type="cofactor">
    <cofactor evidence="2">
        <name>Ca(2+)</name>
        <dbReference type="ChEBI" id="CHEBI:29108"/>
    </cofactor>
</comment>
<comment type="function">
    <text evidence="2">May mediate accelerated ATP-independent bidirectional transbilayer migration of phospholipids upon binding calcium ions that results in a loss of phospholipid asymmetry in the plasma membrane.</text>
</comment>